<evidence type="ECO:0000256" key="1">
    <source>
        <dbReference type="SAM" id="MobiDB-lite"/>
    </source>
</evidence>
<gene>
    <name evidence="2" type="ORF">RCOM_2106940</name>
</gene>
<sequence>MWPSSSPRSNGSTRSRKSAAAPAATRPAAGTSPPTALSDTPRAREGQYGELRGAHFGQATRPGFFSKACDERLYSRPAGPSARHARPPDDAGAVQGQRGARPGRSAQHPLRAAG</sequence>
<dbReference type="AlphaFoldDB" id="B9TI89"/>
<dbReference type="EMBL" id="EQ982289">
    <property type="protein sequence ID" value="EEF24426.1"/>
    <property type="molecule type" value="Genomic_DNA"/>
</dbReference>
<feature type="region of interest" description="Disordered" evidence="1">
    <location>
        <begin position="1"/>
        <end position="114"/>
    </location>
</feature>
<organism evidence="2 3">
    <name type="scientific">Ricinus communis</name>
    <name type="common">Castor bean</name>
    <dbReference type="NCBI Taxonomy" id="3988"/>
    <lineage>
        <taxon>Eukaryota</taxon>
        <taxon>Viridiplantae</taxon>
        <taxon>Streptophyta</taxon>
        <taxon>Embryophyta</taxon>
        <taxon>Tracheophyta</taxon>
        <taxon>Spermatophyta</taxon>
        <taxon>Magnoliopsida</taxon>
        <taxon>eudicotyledons</taxon>
        <taxon>Gunneridae</taxon>
        <taxon>Pentapetalae</taxon>
        <taxon>rosids</taxon>
        <taxon>fabids</taxon>
        <taxon>Malpighiales</taxon>
        <taxon>Euphorbiaceae</taxon>
        <taxon>Acalyphoideae</taxon>
        <taxon>Acalypheae</taxon>
        <taxon>Ricinus</taxon>
    </lineage>
</organism>
<proteinExistence type="predicted"/>
<dbReference type="InParanoid" id="B9TI89"/>
<evidence type="ECO:0000313" key="2">
    <source>
        <dbReference type="EMBL" id="EEF24426.1"/>
    </source>
</evidence>
<evidence type="ECO:0000313" key="3">
    <source>
        <dbReference type="Proteomes" id="UP000008311"/>
    </source>
</evidence>
<protein>
    <submittedName>
        <fullName evidence="2">Uncharacterized protein</fullName>
    </submittedName>
</protein>
<accession>B9TI89</accession>
<keyword evidence="3" id="KW-1185">Reference proteome</keyword>
<feature type="compositionally biased region" description="Low complexity" evidence="1">
    <location>
        <begin position="1"/>
        <end position="36"/>
    </location>
</feature>
<reference evidence="3" key="1">
    <citation type="journal article" date="2010" name="Nat. Biotechnol.">
        <title>Draft genome sequence of the oilseed species Ricinus communis.</title>
        <authorList>
            <person name="Chan A.P."/>
            <person name="Crabtree J."/>
            <person name="Zhao Q."/>
            <person name="Lorenzi H."/>
            <person name="Orvis J."/>
            <person name="Puiu D."/>
            <person name="Melake-Berhan A."/>
            <person name="Jones K.M."/>
            <person name="Redman J."/>
            <person name="Chen G."/>
            <person name="Cahoon E.B."/>
            <person name="Gedil M."/>
            <person name="Stanke M."/>
            <person name="Haas B.J."/>
            <person name="Wortman J.R."/>
            <person name="Fraser-Liggett C.M."/>
            <person name="Ravel J."/>
            <person name="Rabinowicz P.D."/>
        </authorList>
    </citation>
    <scope>NUCLEOTIDE SEQUENCE [LARGE SCALE GENOMIC DNA]</scope>
    <source>
        <strain evidence="3">cv. Hale</strain>
    </source>
</reference>
<name>B9TI89_RICCO</name>
<dbReference type="Proteomes" id="UP000008311">
    <property type="component" value="Unassembled WGS sequence"/>
</dbReference>